<name>A0A418Q0I9_9SPHN</name>
<dbReference type="AlphaFoldDB" id="A0A418Q0I9"/>
<sequence length="138" mass="15265">MKYQGWRSVIYKGKGMFDVDYHFEGRVGQDYAFPMMPESDIVIPFVMIRRRQDRTVMVTAPALNGGLGPLSGRAKMLNLPDKGDGPPSLAEGRFTITTDGEILTNNSEDGPIAGTAGKQVRWDVSSETTKVPEMLLRL</sequence>
<comment type="caution">
    <text evidence="1">The sequence shown here is derived from an EMBL/GenBank/DDBJ whole genome shotgun (WGS) entry which is preliminary data.</text>
</comment>
<dbReference type="Proteomes" id="UP000285023">
    <property type="component" value="Unassembled WGS sequence"/>
</dbReference>
<proteinExistence type="predicted"/>
<accession>A0A418Q0I9</accession>
<reference evidence="1 2" key="1">
    <citation type="submission" date="2018-09" db="EMBL/GenBank/DDBJ databases">
        <title>Sphingomonas sp. DAC4.</title>
        <authorList>
            <person name="Seo T."/>
        </authorList>
    </citation>
    <scope>NUCLEOTIDE SEQUENCE [LARGE SCALE GENOMIC DNA]</scope>
    <source>
        <strain evidence="1 2">DAC4</strain>
    </source>
</reference>
<dbReference type="EMBL" id="QXTF01000002">
    <property type="protein sequence ID" value="RIX29380.1"/>
    <property type="molecule type" value="Genomic_DNA"/>
</dbReference>
<evidence type="ECO:0000313" key="1">
    <source>
        <dbReference type="EMBL" id="RIX29380.1"/>
    </source>
</evidence>
<evidence type="ECO:0000313" key="2">
    <source>
        <dbReference type="Proteomes" id="UP000285023"/>
    </source>
</evidence>
<organism evidence="1 2">
    <name type="scientific">Sphingomonas edaphi</name>
    <dbReference type="NCBI Taxonomy" id="2315689"/>
    <lineage>
        <taxon>Bacteria</taxon>
        <taxon>Pseudomonadati</taxon>
        <taxon>Pseudomonadota</taxon>
        <taxon>Alphaproteobacteria</taxon>
        <taxon>Sphingomonadales</taxon>
        <taxon>Sphingomonadaceae</taxon>
        <taxon>Sphingomonas</taxon>
    </lineage>
</organism>
<gene>
    <name evidence="1" type="ORF">D3M59_08815</name>
</gene>
<protein>
    <submittedName>
        <fullName evidence="1">Uncharacterized protein</fullName>
    </submittedName>
</protein>
<keyword evidence="2" id="KW-1185">Reference proteome</keyword>